<accession>A0ABU1T0X0</accession>
<feature type="compositionally biased region" description="Basic and acidic residues" evidence="1">
    <location>
        <begin position="352"/>
        <end position="368"/>
    </location>
</feature>
<evidence type="ECO:0000256" key="1">
    <source>
        <dbReference type="SAM" id="MobiDB-lite"/>
    </source>
</evidence>
<sequence length="390" mass="43378">MIAQERKGLEPLSMIQYENTRNDLSAKYLIINTLDSLTAAGQVTQALDATISDLDSVKIGTFPADELFDFRAQRPIVNYRDGKLESLVQPELRLSLVTDIEGENFLYLSGQEPDYRWESVSRALLDVINRFKIADVISFSAMPATIPHTRPADMLLRSTQLRENVKYVPGKAVHPGSLSDYFEFYAGKHGVSVTNVRVRVPFYLVQIGEPFLSGALAAVRMTADLGGPKLPVGDLEQFAERALVTYGELIEQNPDLNDLITMLEREYDANPSEQAFATSDTELMQVPSMEEIGRAAEKFLAVHAQSQLADVIEEQPSQQQISSEQSKRSFAGKLFGFDFGVRASRQSQQEQAAKDDSGSREIESEGRQDSASGTAAGENPRNKRRGKHHW</sequence>
<evidence type="ECO:0000313" key="2">
    <source>
        <dbReference type="EMBL" id="MDR6939014.1"/>
    </source>
</evidence>
<feature type="region of interest" description="Disordered" evidence="1">
    <location>
        <begin position="344"/>
        <end position="390"/>
    </location>
</feature>
<name>A0ABU1T0X0_9ACTO</name>
<dbReference type="Pfam" id="PF09754">
    <property type="entry name" value="PAC2"/>
    <property type="match status" value="1"/>
</dbReference>
<dbReference type="SUPFAM" id="SSF159659">
    <property type="entry name" value="Cgl1923-like"/>
    <property type="match status" value="1"/>
</dbReference>
<keyword evidence="3" id="KW-1185">Reference proteome</keyword>
<organism evidence="2 3">
    <name type="scientific">Arcanobacterium hippocoleae</name>
    <dbReference type="NCBI Taxonomy" id="149017"/>
    <lineage>
        <taxon>Bacteria</taxon>
        <taxon>Bacillati</taxon>
        <taxon>Actinomycetota</taxon>
        <taxon>Actinomycetes</taxon>
        <taxon>Actinomycetales</taxon>
        <taxon>Actinomycetaceae</taxon>
        <taxon>Arcanobacterium</taxon>
    </lineage>
</organism>
<dbReference type="Gene3D" id="3.40.50.10900">
    <property type="entry name" value="PAC-like subunit"/>
    <property type="match status" value="1"/>
</dbReference>
<gene>
    <name evidence="2" type="ORF">J2S36_000557</name>
</gene>
<dbReference type="RefSeq" id="WP_309955298.1">
    <property type="nucleotide sequence ID" value="NZ_CP136414.1"/>
</dbReference>
<evidence type="ECO:0008006" key="4">
    <source>
        <dbReference type="Google" id="ProtNLM"/>
    </source>
</evidence>
<evidence type="ECO:0000313" key="3">
    <source>
        <dbReference type="Proteomes" id="UP001266099"/>
    </source>
</evidence>
<protein>
    <recommendedName>
        <fullName evidence="4">PAC2 family protein</fullName>
    </recommendedName>
</protein>
<dbReference type="InterPro" id="IPR019151">
    <property type="entry name" value="Proteasome_assmbl_chaperone_2"/>
</dbReference>
<dbReference type="EMBL" id="JAVDUJ010000001">
    <property type="protein sequence ID" value="MDR6939014.1"/>
    <property type="molecule type" value="Genomic_DNA"/>
</dbReference>
<reference evidence="2 3" key="1">
    <citation type="submission" date="2023-07" db="EMBL/GenBank/DDBJ databases">
        <title>Sequencing the genomes of 1000 actinobacteria strains.</title>
        <authorList>
            <person name="Klenk H.-P."/>
        </authorList>
    </citation>
    <scope>NUCLEOTIDE SEQUENCE [LARGE SCALE GENOMIC DNA]</scope>
    <source>
        <strain evidence="2 3">DSM 15539</strain>
    </source>
</reference>
<dbReference type="Proteomes" id="UP001266099">
    <property type="component" value="Unassembled WGS sequence"/>
</dbReference>
<proteinExistence type="predicted"/>
<dbReference type="InterPro" id="IPR038389">
    <property type="entry name" value="PSMG2_sf"/>
</dbReference>
<comment type="caution">
    <text evidence="2">The sequence shown here is derived from an EMBL/GenBank/DDBJ whole genome shotgun (WGS) entry which is preliminary data.</text>
</comment>